<dbReference type="STRING" id="1852522.SAMN06295960_3685"/>
<dbReference type="AlphaFoldDB" id="A0A1X7LMA2"/>
<dbReference type="RefSeq" id="WP_085496597.1">
    <property type="nucleotide sequence ID" value="NZ_FXAZ01000005.1"/>
</dbReference>
<accession>A0A1X7LMA2</accession>
<proteinExistence type="predicted"/>
<dbReference type="EMBL" id="FXAZ01000005">
    <property type="protein sequence ID" value="SMG54259.1"/>
    <property type="molecule type" value="Genomic_DNA"/>
</dbReference>
<keyword evidence="2" id="KW-1185">Reference proteome</keyword>
<dbReference type="SUPFAM" id="SSF56059">
    <property type="entry name" value="Glutathione synthetase ATP-binding domain-like"/>
    <property type="match status" value="1"/>
</dbReference>
<gene>
    <name evidence="1" type="ORF">SAMN06295960_3685</name>
</gene>
<sequence>MSLWKDSSRILGVLQNESSGKPPFTEASFCRKLCIAGQKHGIEVLIFCPLWINRKTKMVRSYTYKIKHGWKEMITPIPKLVFDRLNFVNKEQFRKVQGAVSYMKRMHTKWLGIGLSGKWDVYQMLKDEPLLKKILPETVLYQGDQHLADYINRHHGSVFLKPHGGSKGRSVMHVTRTFSSWHAEEGSTRIKIEGRDGRNEPFVREFQKPMDGLQWIKRCIGGRKFVLQPYLSLHSSNDEPYDVRVLMQKNETGHWTITGMAARLGRPGAITSNLHGGGHAMPLAPFLTEQFGEDTAERLIKELTSYSSIIPAAIEQQHGRLVECGLDFGIDQQARIWLLEVNSKPGRTVFTQTGDHEAAKQAVEKPILYARSIMVRHLRRVSP</sequence>
<dbReference type="InterPro" id="IPR026838">
    <property type="entry name" value="YheC/D"/>
</dbReference>
<dbReference type="Proteomes" id="UP000193834">
    <property type="component" value="Unassembled WGS sequence"/>
</dbReference>
<dbReference type="Gene3D" id="3.30.470.20">
    <property type="entry name" value="ATP-grasp fold, B domain"/>
    <property type="match status" value="1"/>
</dbReference>
<evidence type="ECO:0000313" key="2">
    <source>
        <dbReference type="Proteomes" id="UP000193834"/>
    </source>
</evidence>
<protein>
    <submittedName>
        <fullName evidence="1">YheC/D like ATP-grasp</fullName>
    </submittedName>
</protein>
<dbReference type="Pfam" id="PF14398">
    <property type="entry name" value="ATPgrasp_YheCD"/>
    <property type="match status" value="1"/>
</dbReference>
<organism evidence="1 2">
    <name type="scientific">Paenibacillus aquistagni</name>
    <dbReference type="NCBI Taxonomy" id="1852522"/>
    <lineage>
        <taxon>Bacteria</taxon>
        <taxon>Bacillati</taxon>
        <taxon>Bacillota</taxon>
        <taxon>Bacilli</taxon>
        <taxon>Bacillales</taxon>
        <taxon>Paenibacillaceae</taxon>
        <taxon>Paenibacillus</taxon>
    </lineage>
</organism>
<name>A0A1X7LMA2_9BACL</name>
<evidence type="ECO:0000313" key="1">
    <source>
        <dbReference type="EMBL" id="SMG54259.1"/>
    </source>
</evidence>
<dbReference type="OrthoDB" id="7869153at2"/>
<reference evidence="1 2" key="1">
    <citation type="submission" date="2017-04" db="EMBL/GenBank/DDBJ databases">
        <authorList>
            <person name="Afonso C.L."/>
            <person name="Miller P.J."/>
            <person name="Scott M.A."/>
            <person name="Spackman E."/>
            <person name="Goraichik I."/>
            <person name="Dimitrov K.M."/>
            <person name="Suarez D.L."/>
            <person name="Swayne D.E."/>
        </authorList>
    </citation>
    <scope>NUCLEOTIDE SEQUENCE [LARGE SCALE GENOMIC DNA]</scope>
    <source>
        <strain evidence="1 2">11</strain>
    </source>
</reference>